<feature type="signal peptide" evidence="1">
    <location>
        <begin position="1"/>
        <end position="27"/>
    </location>
</feature>
<accession>A0A8H7T4F9</accession>
<dbReference type="AlphaFoldDB" id="A0A8H7T4F9"/>
<evidence type="ECO:0008006" key="4">
    <source>
        <dbReference type="Google" id="ProtNLM"/>
    </source>
</evidence>
<evidence type="ECO:0000313" key="3">
    <source>
        <dbReference type="Proteomes" id="UP000664132"/>
    </source>
</evidence>
<evidence type="ECO:0000256" key="1">
    <source>
        <dbReference type="SAM" id="SignalP"/>
    </source>
</evidence>
<dbReference type="Proteomes" id="UP000664132">
    <property type="component" value="Unassembled WGS sequence"/>
</dbReference>
<name>A0A8H7T4F9_9HELO</name>
<feature type="chain" id="PRO_5034635175" description="Extracellular membrane protein CFEM domain-containing protein" evidence="1">
    <location>
        <begin position="28"/>
        <end position="78"/>
    </location>
</feature>
<gene>
    <name evidence="2" type="ORF">IFR04_013610</name>
</gene>
<proteinExistence type="predicted"/>
<reference evidence="2" key="1">
    <citation type="submission" date="2021-02" db="EMBL/GenBank/DDBJ databases">
        <title>Genome sequence Cadophora malorum strain M34.</title>
        <authorList>
            <person name="Stefanovic E."/>
            <person name="Vu D."/>
            <person name="Scully C."/>
            <person name="Dijksterhuis J."/>
            <person name="Roader J."/>
            <person name="Houbraken J."/>
        </authorList>
    </citation>
    <scope>NUCLEOTIDE SEQUENCE</scope>
    <source>
        <strain evidence="2">M34</strain>
    </source>
</reference>
<comment type="caution">
    <text evidence="2">The sequence shown here is derived from an EMBL/GenBank/DDBJ whole genome shotgun (WGS) entry which is preliminary data.</text>
</comment>
<organism evidence="2 3">
    <name type="scientific">Cadophora malorum</name>
    <dbReference type="NCBI Taxonomy" id="108018"/>
    <lineage>
        <taxon>Eukaryota</taxon>
        <taxon>Fungi</taxon>
        <taxon>Dikarya</taxon>
        <taxon>Ascomycota</taxon>
        <taxon>Pezizomycotina</taxon>
        <taxon>Leotiomycetes</taxon>
        <taxon>Helotiales</taxon>
        <taxon>Ploettnerulaceae</taxon>
        <taxon>Cadophora</taxon>
    </lineage>
</organism>
<keyword evidence="1" id="KW-0732">Signal</keyword>
<dbReference type="EMBL" id="JAFJYH010000325">
    <property type="protein sequence ID" value="KAG4413259.1"/>
    <property type="molecule type" value="Genomic_DNA"/>
</dbReference>
<sequence length="78" mass="8520">MAFSLQTTLMPNTLLITAVASFGLAAAWEMPMGQKDPSSCVTPAEYATCNKDALAQVQRCISSKKRDENELNECLCFN</sequence>
<dbReference type="OrthoDB" id="3538998at2759"/>
<keyword evidence="3" id="KW-1185">Reference proteome</keyword>
<evidence type="ECO:0000313" key="2">
    <source>
        <dbReference type="EMBL" id="KAG4413259.1"/>
    </source>
</evidence>
<protein>
    <recommendedName>
        <fullName evidence="4">Extracellular membrane protein CFEM domain-containing protein</fullName>
    </recommendedName>
</protein>